<accession>A0ABU8YPI9</accession>
<dbReference type="RefSeq" id="WP_340518831.1">
    <property type="nucleotide sequence ID" value="NZ_JBBLXS010000199.1"/>
</dbReference>
<evidence type="ECO:0000313" key="1">
    <source>
        <dbReference type="EMBL" id="MEK0186281.1"/>
    </source>
</evidence>
<comment type="caution">
    <text evidence="1">The sequence shown here is derived from an EMBL/GenBank/DDBJ whole genome shotgun (WGS) entry which is preliminary data.</text>
</comment>
<protein>
    <submittedName>
        <fullName evidence="1">Uncharacterized protein</fullName>
    </submittedName>
</protein>
<reference evidence="1 2" key="1">
    <citation type="journal article" date="2020" name="Harmful Algae">
        <title>Molecular and morphological characterization of a novel dihydroanatoxin-a producing Microcoleus species (cyanobacteria) from the Russian River, California, USA.</title>
        <authorList>
            <person name="Conklin K.Y."/>
            <person name="Stancheva R."/>
            <person name="Otten T.G."/>
            <person name="Fadness R."/>
            <person name="Boyer G.L."/>
            <person name="Read B."/>
            <person name="Zhang X."/>
            <person name="Sheath R.G."/>
        </authorList>
    </citation>
    <scope>NUCLEOTIDE SEQUENCE [LARGE SCALE GENOMIC DNA]</scope>
    <source>
        <strain evidence="1 2">PTRS2</strain>
    </source>
</reference>
<sequence length="140" mass="16328">MAYWIKLIYDKNSYIIDLDTISAFSKELDNNRIAFWLPHSSQPIILNPHGNSDAYRQVIDYLKKTIDRNSQKCWVTINYDRKEFSIDLSRISFFAWEPNGRLTFCLPDSALNIVLAPHTNPHDYQKLQEYIKNTTGLSGP</sequence>
<name>A0ABU8YPI9_9CYAN</name>
<dbReference type="EMBL" id="JBBLXS010000199">
    <property type="protein sequence ID" value="MEK0186281.1"/>
    <property type="molecule type" value="Genomic_DNA"/>
</dbReference>
<gene>
    <name evidence="1" type="ORF">WMG39_15685</name>
</gene>
<evidence type="ECO:0000313" key="2">
    <source>
        <dbReference type="Proteomes" id="UP001384579"/>
    </source>
</evidence>
<keyword evidence="2" id="KW-1185">Reference proteome</keyword>
<organism evidence="1 2">
    <name type="scientific">Microcoleus anatoxicus PTRS2</name>
    <dbReference type="NCBI Taxonomy" id="2705321"/>
    <lineage>
        <taxon>Bacteria</taxon>
        <taxon>Bacillati</taxon>
        <taxon>Cyanobacteriota</taxon>
        <taxon>Cyanophyceae</taxon>
        <taxon>Oscillatoriophycideae</taxon>
        <taxon>Oscillatoriales</taxon>
        <taxon>Microcoleaceae</taxon>
        <taxon>Microcoleus</taxon>
        <taxon>Microcoleus anatoxicus</taxon>
    </lineage>
</organism>
<proteinExistence type="predicted"/>
<dbReference type="Proteomes" id="UP001384579">
    <property type="component" value="Unassembled WGS sequence"/>
</dbReference>